<accession>R7QLE6</accession>
<dbReference type="RefSeq" id="XP_005718186.1">
    <property type="nucleotide sequence ID" value="XM_005718129.1"/>
</dbReference>
<dbReference type="AlphaFoldDB" id="R7QLE6"/>
<dbReference type="Gramene" id="CDF38301">
    <property type="protein sequence ID" value="CDF38301"/>
    <property type="gene ID" value="CHC_T00006125001"/>
</dbReference>
<gene>
    <name evidence="1" type="ORF">CHC_T00006125001</name>
</gene>
<protein>
    <submittedName>
        <fullName evidence="1">Uncharacterized protein</fullName>
    </submittedName>
</protein>
<reference evidence="2" key="1">
    <citation type="journal article" date="2013" name="Proc. Natl. Acad. Sci. U.S.A.">
        <title>Genome structure and metabolic features in the red seaweed Chondrus crispus shed light on evolution of the Archaeplastida.</title>
        <authorList>
            <person name="Collen J."/>
            <person name="Porcel B."/>
            <person name="Carre W."/>
            <person name="Ball S.G."/>
            <person name="Chaparro C."/>
            <person name="Tonon T."/>
            <person name="Barbeyron T."/>
            <person name="Michel G."/>
            <person name="Noel B."/>
            <person name="Valentin K."/>
            <person name="Elias M."/>
            <person name="Artiguenave F."/>
            <person name="Arun A."/>
            <person name="Aury J.M."/>
            <person name="Barbosa-Neto J.F."/>
            <person name="Bothwell J.H."/>
            <person name="Bouget F.Y."/>
            <person name="Brillet L."/>
            <person name="Cabello-Hurtado F."/>
            <person name="Capella-Gutierrez S."/>
            <person name="Charrier B."/>
            <person name="Cladiere L."/>
            <person name="Cock J.M."/>
            <person name="Coelho S.M."/>
            <person name="Colleoni C."/>
            <person name="Czjzek M."/>
            <person name="Da Silva C."/>
            <person name="Delage L."/>
            <person name="Denoeud F."/>
            <person name="Deschamps P."/>
            <person name="Dittami S.M."/>
            <person name="Gabaldon T."/>
            <person name="Gachon C.M."/>
            <person name="Groisillier A."/>
            <person name="Herve C."/>
            <person name="Jabbari K."/>
            <person name="Katinka M."/>
            <person name="Kloareg B."/>
            <person name="Kowalczyk N."/>
            <person name="Labadie K."/>
            <person name="Leblanc C."/>
            <person name="Lopez P.J."/>
            <person name="McLachlan D.H."/>
            <person name="Meslet-Cladiere L."/>
            <person name="Moustafa A."/>
            <person name="Nehr Z."/>
            <person name="Nyvall Collen P."/>
            <person name="Panaud O."/>
            <person name="Partensky F."/>
            <person name="Poulain J."/>
            <person name="Rensing S.A."/>
            <person name="Rousvoal S."/>
            <person name="Samson G."/>
            <person name="Symeonidi A."/>
            <person name="Weissenbach J."/>
            <person name="Zambounis A."/>
            <person name="Wincker P."/>
            <person name="Boyen C."/>
        </authorList>
    </citation>
    <scope>NUCLEOTIDE SEQUENCE [LARGE SCALE GENOMIC DNA]</scope>
    <source>
        <strain evidence="2">cv. Stackhouse</strain>
    </source>
</reference>
<keyword evidence="2" id="KW-1185">Reference proteome</keyword>
<dbReference type="GeneID" id="17325902"/>
<evidence type="ECO:0000313" key="1">
    <source>
        <dbReference type="EMBL" id="CDF38301.1"/>
    </source>
</evidence>
<organism evidence="1 2">
    <name type="scientific">Chondrus crispus</name>
    <name type="common">Carrageen Irish moss</name>
    <name type="synonym">Polymorpha crispa</name>
    <dbReference type="NCBI Taxonomy" id="2769"/>
    <lineage>
        <taxon>Eukaryota</taxon>
        <taxon>Rhodophyta</taxon>
        <taxon>Florideophyceae</taxon>
        <taxon>Rhodymeniophycidae</taxon>
        <taxon>Gigartinales</taxon>
        <taxon>Gigartinaceae</taxon>
        <taxon>Chondrus</taxon>
    </lineage>
</organism>
<dbReference type="EMBL" id="HG001914">
    <property type="protein sequence ID" value="CDF38301.1"/>
    <property type="molecule type" value="Genomic_DNA"/>
</dbReference>
<name>R7QLE6_CHOCR</name>
<sequence length="42" mass="4738">MHRNFCAGINEMSGVAHPYNSILEFHITVPGYSWNNFAGKRA</sequence>
<dbReference type="Proteomes" id="UP000012073">
    <property type="component" value="Unassembled WGS sequence"/>
</dbReference>
<evidence type="ECO:0000313" key="2">
    <source>
        <dbReference type="Proteomes" id="UP000012073"/>
    </source>
</evidence>
<proteinExistence type="predicted"/>
<dbReference type="KEGG" id="ccp:CHC_T00006125001"/>